<geneLocation type="mitochondrion" evidence="9"/>
<dbReference type="HAMAP" id="MF_01350">
    <property type="entry name" value="NDH1_NuoH"/>
    <property type="match status" value="1"/>
</dbReference>
<comment type="similarity">
    <text evidence="2 6">Belongs to the complex I subunit 1 family.</text>
</comment>
<dbReference type="PROSITE" id="PS00667">
    <property type="entry name" value="COMPLEX1_ND1_1"/>
    <property type="match status" value="1"/>
</dbReference>
<keyword evidence="7" id="KW-0830">Ubiquinone</keyword>
<name>G9FIQ5_9EUKA</name>
<dbReference type="EMBL" id="JN131834">
    <property type="protein sequence ID" value="AEK80001.1"/>
    <property type="molecule type" value="Genomic_DNA"/>
</dbReference>
<dbReference type="GO" id="GO:0003954">
    <property type="term" value="F:NADH dehydrogenase activity"/>
    <property type="evidence" value="ECO:0007669"/>
    <property type="project" value="TreeGrafter"/>
</dbReference>
<dbReference type="PROSITE" id="PS00668">
    <property type="entry name" value="COMPLEX1_ND1_2"/>
    <property type="match status" value="1"/>
</dbReference>
<evidence type="ECO:0000256" key="5">
    <source>
        <dbReference type="ARBA" id="ARBA00023136"/>
    </source>
</evidence>
<comment type="subcellular location">
    <subcellularLocation>
        <location evidence="1">Membrane</location>
        <topology evidence="1">Multi-pass membrane protein</topology>
    </subcellularLocation>
    <subcellularLocation>
        <location evidence="6">Mitochondrion inner membrane</location>
        <topology evidence="6">Multi-pass membrane protein</topology>
    </subcellularLocation>
</comment>
<protein>
    <recommendedName>
        <fullName evidence="7">NADH-ubiquinone oxidoreductase chain 1</fullName>
        <ecNumber evidence="7">7.1.1.2</ecNumber>
    </recommendedName>
</protein>
<keyword evidence="4 8" id="KW-1133">Transmembrane helix</keyword>
<evidence type="ECO:0000256" key="2">
    <source>
        <dbReference type="ARBA" id="ARBA00010535"/>
    </source>
</evidence>
<keyword evidence="3 6" id="KW-0812">Transmembrane</keyword>
<dbReference type="InterPro" id="IPR018086">
    <property type="entry name" value="NADH_UbQ_OxRdtase_su1_CS"/>
</dbReference>
<dbReference type="Pfam" id="PF00146">
    <property type="entry name" value="NADHdh"/>
    <property type="match status" value="1"/>
</dbReference>
<dbReference type="AlphaFoldDB" id="G9FIQ5"/>
<feature type="transmembrane region" description="Helical" evidence="8">
    <location>
        <begin position="265"/>
        <end position="285"/>
    </location>
</feature>
<organism evidence="9">
    <name type="scientific">Phaeocystis antarctica</name>
    <dbReference type="NCBI Taxonomy" id="33657"/>
    <lineage>
        <taxon>Eukaryota</taxon>
        <taxon>Haptista</taxon>
        <taxon>Haptophyta</taxon>
        <taxon>Prymnesiophyceae</taxon>
        <taxon>Phaeocystales</taxon>
        <taxon>Phaeocystaceae</taxon>
        <taxon>Phaeocystis</taxon>
    </lineage>
</organism>
<feature type="transmembrane region" description="Helical" evidence="8">
    <location>
        <begin position="106"/>
        <end position="127"/>
    </location>
</feature>
<dbReference type="InterPro" id="IPR001694">
    <property type="entry name" value="NADH_UbQ_OxRdtase_su1/FPO"/>
</dbReference>
<dbReference type="GO" id="GO:0008137">
    <property type="term" value="F:NADH dehydrogenase (ubiquinone) activity"/>
    <property type="evidence" value="ECO:0007669"/>
    <property type="project" value="UniProtKB-EC"/>
</dbReference>
<reference evidence="9" key="1">
    <citation type="journal article" date="2014" name="Mol. Phylogenet. Evol.">
        <title>Massive difference in synonymous substitution rates among mitochondrial, plastid, and nuclear genes of Phaeocystis algae.</title>
        <authorList>
            <person name="Smith D.R."/>
            <person name="Arrigo K.R."/>
            <person name="Alderkamp A.C."/>
            <person name="Allen A.E."/>
        </authorList>
    </citation>
    <scope>NUCLEOTIDE SEQUENCE</scope>
    <source>
        <strain evidence="9">CCMP1374</strain>
    </source>
</reference>
<dbReference type="EC" id="7.1.1.2" evidence="7"/>
<feature type="transmembrane region" description="Helical" evidence="8">
    <location>
        <begin position="148"/>
        <end position="171"/>
    </location>
</feature>
<feature type="transmembrane region" description="Helical" evidence="8">
    <location>
        <begin position="297"/>
        <end position="317"/>
    </location>
</feature>
<dbReference type="GO" id="GO:0009060">
    <property type="term" value="P:aerobic respiration"/>
    <property type="evidence" value="ECO:0007669"/>
    <property type="project" value="TreeGrafter"/>
</dbReference>
<evidence type="ECO:0000256" key="4">
    <source>
        <dbReference type="ARBA" id="ARBA00022989"/>
    </source>
</evidence>
<dbReference type="PANTHER" id="PTHR11432:SF3">
    <property type="entry name" value="NADH-UBIQUINONE OXIDOREDUCTASE CHAIN 1"/>
    <property type="match status" value="1"/>
</dbReference>
<feature type="transmembrane region" description="Helical" evidence="8">
    <location>
        <begin position="73"/>
        <end position="94"/>
    </location>
</feature>
<evidence type="ECO:0000256" key="3">
    <source>
        <dbReference type="ARBA" id="ARBA00022692"/>
    </source>
</evidence>
<evidence type="ECO:0000256" key="8">
    <source>
        <dbReference type="SAM" id="Phobius"/>
    </source>
</evidence>
<proteinExistence type="inferred from homology"/>
<feature type="transmembrane region" description="Helical" evidence="8">
    <location>
        <begin position="177"/>
        <end position="197"/>
    </location>
</feature>
<evidence type="ECO:0000256" key="6">
    <source>
        <dbReference type="RuleBase" id="RU000471"/>
    </source>
</evidence>
<evidence type="ECO:0000256" key="7">
    <source>
        <dbReference type="RuleBase" id="RU000473"/>
    </source>
</evidence>
<gene>
    <name evidence="9" type="primary">nad1</name>
</gene>
<dbReference type="GO" id="GO:0005743">
    <property type="term" value="C:mitochondrial inner membrane"/>
    <property type="evidence" value="ECO:0007669"/>
    <property type="project" value="UniProtKB-SubCell"/>
</dbReference>
<comment type="catalytic activity">
    <reaction evidence="7">
        <text>a ubiquinone + NADH + 5 H(+)(in) = a ubiquinol + NAD(+) + 4 H(+)(out)</text>
        <dbReference type="Rhea" id="RHEA:29091"/>
        <dbReference type="Rhea" id="RHEA-COMP:9565"/>
        <dbReference type="Rhea" id="RHEA-COMP:9566"/>
        <dbReference type="ChEBI" id="CHEBI:15378"/>
        <dbReference type="ChEBI" id="CHEBI:16389"/>
        <dbReference type="ChEBI" id="CHEBI:17976"/>
        <dbReference type="ChEBI" id="CHEBI:57540"/>
        <dbReference type="ChEBI" id="CHEBI:57945"/>
        <dbReference type="EC" id="7.1.1.2"/>
    </reaction>
</comment>
<feature type="transmembrane region" description="Helical" evidence="8">
    <location>
        <begin position="226"/>
        <end position="253"/>
    </location>
</feature>
<keyword evidence="7 9" id="KW-0496">Mitochondrion</keyword>
<keyword evidence="5 8" id="KW-0472">Membrane</keyword>
<evidence type="ECO:0000313" key="9">
    <source>
        <dbReference type="EMBL" id="AEK80001.1"/>
    </source>
</evidence>
<accession>G9FIQ5</accession>
<dbReference type="PANTHER" id="PTHR11432">
    <property type="entry name" value="NADH DEHYDROGENASE SUBUNIT 1"/>
    <property type="match status" value="1"/>
</dbReference>
<sequence length="323" mass="36353">MFLLEKLLCFLVLIVPILISVAYLTLAERKVMGSMQQRKGPNVVGFLGLLQPLADGLKLLLKETVIPTNASTFSFVFAPVLTLFLSLFGWALIPLSFTGFYVDVDISLLFIFAVSSLGVYGIILSGWSSNSRYAFFGSLRSAAQMVSYEVAIGLILVTVLVCVGSLNFFSIILFQEFLFFLVPLFPIFFMFLVSILAETNRAPFDLPEAESELVSGYNVEYASMGFALFFLAEYSSMILMSSLTTIIFMGGWLSVFSKPFILDSFILAFKLSIILFFFIWVRASFPRYRIDQLMRLCWKVFLPISLSFVLITFSLLWCFNGVI</sequence>
<keyword evidence="6" id="KW-0520">NAD</keyword>
<evidence type="ECO:0000256" key="1">
    <source>
        <dbReference type="ARBA" id="ARBA00004141"/>
    </source>
</evidence>